<evidence type="ECO:0000256" key="2">
    <source>
        <dbReference type="ARBA" id="ARBA00022448"/>
    </source>
</evidence>
<feature type="transmembrane region" description="Helical" evidence="11">
    <location>
        <begin position="60"/>
        <end position="82"/>
    </location>
</feature>
<name>A0A1G8M5V1_9GAMM</name>
<feature type="transmembrane region" description="Helical" evidence="11">
    <location>
        <begin position="391"/>
        <end position="411"/>
    </location>
</feature>
<evidence type="ECO:0000256" key="10">
    <source>
        <dbReference type="PROSITE-ProRule" id="PRU00703"/>
    </source>
</evidence>
<evidence type="ECO:0000259" key="12">
    <source>
        <dbReference type="PROSITE" id="PS51371"/>
    </source>
</evidence>
<accession>A0A1G8M5V1</accession>
<keyword evidence="2" id="KW-0813">Transport</keyword>
<evidence type="ECO:0000256" key="6">
    <source>
        <dbReference type="ARBA" id="ARBA00023136"/>
    </source>
</evidence>
<feature type="transmembrane region" description="Helical" evidence="11">
    <location>
        <begin position="230"/>
        <end position="250"/>
    </location>
</feature>
<gene>
    <name evidence="13" type="ORF">SAMN04488540_102276</name>
</gene>
<evidence type="ECO:0000256" key="4">
    <source>
        <dbReference type="ARBA" id="ARBA00022989"/>
    </source>
</evidence>
<dbReference type="PANTHER" id="PTHR43427:SF6">
    <property type="entry name" value="CHLORIDE CHANNEL PROTEIN CLC-E"/>
    <property type="match status" value="1"/>
</dbReference>
<feature type="transmembrane region" description="Helical" evidence="11">
    <location>
        <begin position="103"/>
        <end position="125"/>
    </location>
</feature>
<dbReference type="PRINTS" id="PR00762">
    <property type="entry name" value="CLCHANNEL"/>
</dbReference>
<keyword evidence="5" id="KW-0406">Ion transport</keyword>
<feature type="transmembrane region" description="Helical" evidence="11">
    <location>
        <begin position="20"/>
        <end position="40"/>
    </location>
</feature>
<feature type="transmembrane region" description="Helical" evidence="11">
    <location>
        <begin position="155"/>
        <end position="180"/>
    </location>
</feature>
<dbReference type="Proteomes" id="UP000199527">
    <property type="component" value="Unassembled WGS sequence"/>
</dbReference>
<keyword evidence="10" id="KW-0129">CBS domain</keyword>
<dbReference type="Gene3D" id="1.10.3080.10">
    <property type="entry name" value="Clc chloride channel"/>
    <property type="match status" value="1"/>
</dbReference>
<organism evidence="13 14">
    <name type="scientific">Ferrimonas sediminum</name>
    <dbReference type="NCBI Taxonomy" id="718193"/>
    <lineage>
        <taxon>Bacteria</taxon>
        <taxon>Pseudomonadati</taxon>
        <taxon>Pseudomonadota</taxon>
        <taxon>Gammaproteobacteria</taxon>
        <taxon>Alteromonadales</taxon>
        <taxon>Ferrimonadaceae</taxon>
        <taxon>Ferrimonas</taxon>
    </lineage>
</organism>
<keyword evidence="7" id="KW-0869">Chloride channel</keyword>
<dbReference type="GO" id="GO:0005254">
    <property type="term" value="F:chloride channel activity"/>
    <property type="evidence" value="ECO:0007669"/>
    <property type="project" value="UniProtKB-KW"/>
</dbReference>
<reference evidence="14" key="1">
    <citation type="submission" date="2016-10" db="EMBL/GenBank/DDBJ databases">
        <authorList>
            <person name="Varghese N."/>
            <person name="Submissions S."/>
        </authorList>
    </citation>
    <scope>NUCLEOTIDE SEQUENCE [LARGE SCALE GENOMIC DNA]</scope>
    <source>
        <strain evidence="14">DSM 23317</strain>
    </source>
</reference>
<evidence type="ECO:0000256" key="8">
    <source>
        <dbReference type="ARBA" id="ARBA00023214"/>
    </source>
</evidence>
<evidence type="ECO:0000256" key="11">
    <source>
        <dbReference type="SAM" id="Phobius"/>
    </source>
</evidence>
<evidence type="ECO:0000256" key="9">
    <source>
        <dbReference type="ARBA" id="ARBA00023303"/>
    </source>
</evidence>
<dbReference type="AlphaFoldDB" id="A0A1G8M5V1"/>
<evidence type="ECO:0000256" key="7">
    <source>
        <dbReference type="ARBA" id="ARBA00023173"/>
    </source>
</evidence>
<protein>
    <submittedName>
        <fullName evidence="13">Chloride channel protein, CIC family</fullName>
    </submittedName>
</protein>
<keyword evidence="6 11" id="KW-0472">Membrane</keyword>
<dbReference type="InterPro" id="IPR014743">
    <property type="entry name" value="Cl-channel_core"/>
</dbReference>
<keyword evidence="14" id="KW-1185">Reference proteome</keyword>
<dbReference type="RefSeq" id="WP_090362226.1">
    <property type="nucleotide sequence ID" value="NZ_FNEM01000002.1"/>
</dbReference>
<dbReference type="Pfam" id="PF00654">
    <property type="entry name" value="Voltage_CLC"/>
    <property type="match status" value="1"/>
</dbReference>
<feature type="transmembrane region" description="Helical" evidence="11">
    <location>
        <begin position="300"/>
        <end position="319"/>
    </location>
</feature>
<dbReference type="EMBL" id="FNEM01000002">
    <property type="protein sequence ID" value="SDI63291.1"/>
    <property type="molecule type" value="Genomic_DNA"/>
</dbReference>
<sequence length="554" mass="59454">MFRNSNLTLSQAKLSIHLCLLGLLVGLAAGVLLLLFRVVIDLGQGLILDSPDDFSGLPPQWRALLPIAGAAGIAIIAAVTASKYRRLGIAYVIHRIKLHYGRLPLGSAMNQFFSAVIALASGFSVGREGPAVHLGATVATGFARRWKLPDNALSILASCGIAAGISATFNSPLAAVLFVLEVVLREYRIHSFLPILIASVTGSVVTQSVFGNTHLYGHFAMDVIPLAQYPLLLGTGLIIGCVAAGFSHGLLTITETTRRWPLTLKLLLAGACTAAIGLQLPQALGTEHAAVSIALSDNPGLWLLLALLGAKILATWVAIGLGIPGGIIGPLYGIGAVLGSLIAWGMTPLFPQMQAYIPLYAVLGMTAMMGVCLHAPMAALLALLELTQDASIILPSLLVTLPAYLLAYSVFGSRSIFLRQLDAMGLEYRVSPTELGLQKTGVMAIADRQFVIGTPRQTDEQLLQLMNDAHQQRLLLRLPQGCELVTLHANYDDDTPLTRTEAFGLPMTATLAEVHKLLNRNRQKAVYIFDERPEHPVGIITWSMLRQEIRARRF</sequence>
<keyword evidence="8" id="KW-0868">Chloride</keyword>
<dbReference type="InterPro" id="IPR001807">
    <property type="entry name" value="ClC"/>
</dbReference>
<evidence type="ECO:0000313" key="14">
    <source>
        <dbReference type="Proteomes" id="UP000199527"/>
    </source>
</evidence>
<feature type="transmembrane region" description="Helical" evidence="11">
    <location>
        <begin position="192"/>
        <end position="210"/>
    </location>
</feature>
<feature type="transmembrane region" description="Helical" evidence="11">
    <location>
        <begin position="357"/>
        <end position="384"/>
    </location>
</feature>
<evidence type="ECO:0000256" key="5">
    <source>
        <dbReference type="ARBA" id="ARBA00023065"/>
    </source>
</evidence>
<keyword evidence="4 11" id="KW-1133">Transmembrane helix</keyword>
<feature type="transmembrane region" description="Helical" evidence="11">
    <location>
        <begin position="331"/>
        <end position="351"/>
    </location>
</feature>
<keyword evidence="9" id="KW-0407">Ion channel</keyword>
<dbReference type="InterPro" id="IPR000644">
    <property type="entry name" value="CBS_dom"/>
</dbReference>
<evidence type="ECO:0000313" key="13">
    <source>
        <dbReference type="EMBL" id="SDI63291.1"/>
    </source>
</evidence>
<feature type="domain" description="CBS" evidence="12">
    <location>
        <begin position="497"/>
        <end position="554"/>
    </location>
</feature>
<dbReference type="PANTHER" id="PTHR43427">
    <property type="entry name" value="CHLORIDE CHANNEL PROTEIN CLC-E"/>
    <property type="match status" value="1"/>
</dbReference>
<comment type="subcellular location">
    <subcellularLocation>
        <location evidence="1">Membrane</location>
        <topology evidence="1">Multi-pass membrane protein</topology>
    </subcellularLocation>
</comment>
<dbReference type="SUPFAM" id="SSF81340">
    <property type="entry name" value="Clc chloride channel"/>
    <property type="match status" value="1"/>
</dbReference>
<feature type="transmembrane region" description="Helical" evidence="11">
    <location>
        <begin position="262"/>
        <end position="280"/>
    </location>
</feature>
<keyword evidence="3 11" id="KW-0812">Transmembrane</keyword>
<dbReference type="GO" id="GO:0034707">
    <property type="term" value="C:chloride channel complex"/>
    <property type="evidence" value="ECO:0007669"/>
    <property type="project" value="UniProtKB-KW"/>
</dbReference>
<dbReference type="InterPro" id="IPR050368">
    <property type="entry name" value="ClC-type_chloride_channel"/>
</dbReference>
<dbReference type="OrthoDB" id="9767361at2"/>
<dbReference type="CDD" id="cd00400">
    <property type="entry name" value="Voltage_gated_ClC"/>
    <property type="match status" value="1"/>
</dbReference>
<evidence type="ECO:0000256" key="3">
    <source>
        <dbReference type="ARBA" id="ARBA00022692"/>
    </source>
</evidence>
<dbReference type="PROSITE" id="PS51371">
    <property type="entry name" value="CBS"/>
    <property type="match status" value="1"/>
</dbReference>
<evidence type="ECO:0000256" key="1">
    <source>
        <dbReference type="ARBA" id="ARBA00004141"/>
    </source>
</evidence>
<proteinExistence type="predicted"/>